<evidence type="ECO:0000259" key="1">
    <source>
        <dbReference type="PROSITE" id="PS50249"/>
    </source>
</evidence>
<dbReference type="PANTHER" id="PTHR10540:SF22">
    <property type="entry name" value="JAB1_MPN_MOV34 METALLOENZYME DOMAIN-CONTAINING PROTEIN"/>
    <property type="match status" value="1"/>
</dbReference>
<organism evidence="2 3">
    <name type="scientific">Eruca vesicaria subsp. sativa</name>
    <name type="common">Garden rocket</name>
    <name type="synonym">Eruca sativa</name>
    <dbReference type="NCBI Taxonomy" id="29727"/>
    <lineage>
        <taxon>Eukaryota</taxon>
        <taxon>Viridiplantae</taxon>
        <taxon>Streptophyta</taxon>
        <taxon>Embryophyta</taxon>
        <taxon>Tracheophyta</taxon>
        <taxon>Spermatophyta</taxon>
        <taxon>Magnoliopsida</taxon>
        <taxon>eudicotyledons</taxon>
        <taxon>Gunneridae</taxon>
        <taxon>Pentapetalae</taxon>
        <taxon>rosids</taxon>
        <taxon>malvids</taxon>
        <taxon>Brassicales</taxon>
        <taxon>Brassicaceae</taxon>
        <taxon>Brassiceae</taxon>
        <taxon>Eruca</taxon>
    </lineage>
</organism>
<gene>
    <name evidence="2" type="ORF">ERUC_LOCUS34303</name>
</gene>
<reference evidence="2 3" key="1">
    <citation type="submission" date="2022-03" db="EMBL/GenBank/DDBJ databases">
        <authorList>
            <person name="Macdonald S."/>
            <person name="Ahmed S."/>
            <person name="Newling K."/>
        </authorList>
    </citation>
    <scope>NUCLEOTIDE SEQUENCE [LARGE SCALE GENOMIC DNA]</scope>
</reference>
<protein>
    <recommendedName>
        <fullName evidence="1">MPN domain-containing protein</fullName>
    </recommendedName>
</protein>
<dbReference type="AlphaFoldDB" id="A0ABC8LE57"/>
<dbReference type="PROSITE" id="PS50249">
    <property type="entry name" value="MPN"/>
    <property type="match status" value="1"/>
</dbReference>
<dbReference type="SUPFAM" id="SSF54928">
    <property type="entry name" value="RNA-binding domain, RBD"/>
    <property type="match status" value="1"/>
</dbReference>
<dbReference type="EMBL" id="CAKOAT010526265">
    <property type="protein sequence ID" value="CAH8381820.1"/>
    <property type="molecule type" value="Genomic_DNA"/>
</dbReference>
<sequence>MDVIKTQQMSASMIEKVVVHPLVLRNIVDNHNRLVKDSGKRVVGALLGSISRGIVGVTNSYAVPFNEDDKDPSIWCFNSHHLEYMLDSFKGLNGMENVVGWYSTCPYLRDNDLAVHSSVFKGCSYVLSPIVLVTIDVRSLELGIPATAKAYYTVDSSLGSGKEAFLHVSTEIAPPEVGGRLLVTEMTPGGDNDAVESIEALYRFVQKKVRISVSGYDTSLNVLDLLGSLEKHFESCGSVENIDVPIHPVTHAITDRCSTVCLLGEGAAEKALALNGSDAGGWIVSVALLPPECKEMAAGMSAREFALSIVELGNKILGLTK</sequence>
<dbReference type="Gene3D" id="3.40.140.10">
    <property type="entry name" value="Cytidine Deaminase, domain 2"/>
    <property type="match status" value="1"/>
</dbReference>
<dbReference type="Proteomes" id="UP001642260">
    <property type="component" value="Unassembled WGS sequence"/>
</dbReference>
<dbReference type="Pfam" id="PF01398">
    <property type="entry name" value="JAB"/>
    <property type="match status" value="1"/>
</dbReference>
<evidence type="ECO:0000313" key="2">
    <source>
        <dbReference type="EMBL" id="CAH8381820.1"/>
    </source>
</evidence>
<feature type="domain" description="MPN" evidence="1">
    <location>
        <begin position="17"/>
        <end position="161"/>
    </location>
</feature>
<dbReference type="InterPro" id="IPR035979">
    <property type="entry name" value="RBD_domain_sf"/>
</dbReference>
<name>A0ABC8LE57_ERUVS</name>
<dbReference type="SMART" id="SM00232">
    <property type="entry name" value="JAB_MPN"/>
    <property type="match status" value="1"/>
</dbReference>
<comment type="caution">
    <text evidence="2">The sequence shown here is derived from an EMBL/GenBank/DDBJ whole genome shotgun (WGS) entry which is preliminary data.</text>
</comment>
<evidence type="ECO:0000313" key="3">
    <source>
        <dbReference type="Proteomes" id="UP001642260"/>
    </source>
</evidence>
<proteinExistence type="predicted"/>
<dbReference type="PANTHER" id="PTHR10540">
    <property type="entry name" value="EUKARYOTIC TRANSLATION INITIATION FACTOR 3 SUBUNIT F-RELATED"/>
    <property type="match status" value="1"/>
</dbReference>
<dbReference type="InterPro" id="IPR037518">
    <property type="entry name" value="MPN"/>
</dbReference>
<dbReference type="InterPro" id="IPR000555">
    <property type="entry name" value="JAMM/MPN+_dom"/>
</dbReference>
<keyword evidence="3" id="KW-1185">Reference proteome</keyword>
<accession>A0ABC8LE57</accession>